<dbReference type="Proteomes" id="UP000242913">
    <property type="component" value="Unassembled WGS sequence"/>
</dbReference>
<name>A0A238BZ83_9BILA</name>
<keyword evidence="3" id="KW-1185">Reference proteome</keyword>
<dbReference type="AlphaFoldDB" id="A0A238BZ83"/>
<proteinExistence type="predicted"/>
<accession>A0A238BZ83</accession>
<gene>
    <name evidence="2" type="ORF">X798_02316</name>
</gene>
<evidence type="ECO:0000256" key="1">
    <source>
        <dbReference type="SAM" id="SignalP"/>
    </source>
</evidence>
<sequence>MSSFMLRELLLSLLTLSLNDITVDKGSFLKVYLVIALRPAPLLILGLKRRDGINNEVIDLHTESTQASNGQNLDYLKERTLRCVAEGHPSPGDLQ</sequence>
<feature type="signal peptide" evidence="1">
    <location>
        <begin position="1"/>
        <end position="19"/>
    </location>
</feature>
<reference evidence="2 3" key="1">
    <citation type="submission" date="2015-12" db="EMBL/GenBank/DDBJ databases">
        <title>Draft genome of the nematode, Onchocerca flexuosa.</title>
        <authorList>
            <person name="Mitreva M."/>
        </authorList>
    </citation>
    <scope>NUCLEOTIDE SEQUENCE [LARGE SCALE GENOMIC DNA]</scope>
    <source>
        <strain evidence="2">Red Deer</strain>
    </source>
</reference>
<keyword evidence="1" id="KW-0732">Signal</keyword>
<protein>
    <submittedName>
        <fullName evidence="2">Uncharacterized protein</fullName>
    </submittedName>
</protein>
<dbReference type="EMBL" id="KZ269985">
    <property type="protein sequence ID" value="OZC10567.1"/>
    <property type="molecule type" value="Genomic_DNA"/>
</dbReference>
<evidence type="ECO:0000313" key="3">
    <source>
        <dbReference type="Proteomes" id="UP000242913"/>
    </source>
</evidence>
<evidence type="ECO:0000313" key="2">
    <source>
        <dbReference type="EMBL" id="OZC10567.1"/>
    </source>
</evidence>
<organism evidence="2 3">
    <name type="scientific">Onchocerca flexuosa</name>
    <dbReference type="NCBI Taxonomy" id="387005"/>
    <lineage>
        <taxon>Eukaryota</taxon>
        <taxon>Metazoa</taxon>
        <taxon>Ecdysozoa</taxon>
        <taxon>Nematoda</taxon>
        <taxon>Chromadorea</taxon>
        <taxon>Rhabditida</taxon>
        <taxon>Spirurina</taxon>
        <taxon>Spiruromorpha</taxon>
        <taxon>Filarioidea</taxon>
        <taxon>Onchocercidae</taxon>
        <taxon>Onchocerca</taxon>
    </lineage>
</organism>
<feature type="chain" id="PRO_5012082371" evidence="1">
    <location>
        <begin position="20"/>
        <end position="95"/>
    </location>
</feature>